<evidence type="ECO:0000313" key="3">
    <source>
        <dbReference type="EMBL" id="KAF7256496.1"/>
    </source>
</evidence>
<sequence length="4450" mass="510725">MVFELEESVDITSFLAYNARYGEQYLKCDFTPESTSTCCDFTRYQSSRSFKSLCKRVFYSLAWINENRHTILLYEIRTDTWKLEARDTVIHITLETSEGTKRFTTNYKQFSDYMPCPEVASRYHKSSSPALMKLLSRRETHMVDLKTFQSDFIHHEEFTTVNLHLYAWTHRDHSVGIYTYSYDEQFTKLEVKYFEPKYKWGRIDESYAAFSEMIQLENSYQENYVLLTVEFQIRMRTEALLIIITDNANTKKDVDKARAPFDAIVDKFVRGEDVTFKYTNWRTPAIRLIKVKSYRRAVHRLGSTLYIYAWNYHSIECHPNTKCYKKDRLEDSYIEETTRFTCRERHNYFYVENMRIDDTGIYRCDVRDTHLMLSGYWLIVQPENRSVTINVNTHRYLEHNPNEHLPQYSTLDWLGRPYFHRTVYVNCRYDLPTGYDNYEGIQFDHTQMNSHKTLPYKHVSTWYAIDKPKNVTYRVFQIGNPLIQRQVIKHMVSCSFNYQPNYTLVRANLQSNRSAFTLNDHAYVYSSYLLKPRIVALSIHTSISELTNALRRKEAIFTNGTSFEIIQLAHPNLTETLVTGNFKALHYEKYGWMVVWTLEWVDSTTLIENRCELKWESVDVAKDTTFVNSPETSETETLIVSQVTFACTLQYTTKVLVLSAFNVDDDRGNRTQLERQCMDKLRIIIEESLTRGHTETIKSITIDPEGLVSSHRLLRLKVAWRATVTEGAMIVMRWLNWRNLNSTIECLHHFHKTSPTDPLPNGFERSKVGSDGVFILRKTESRLNDSGLYACFIRDCPTCSRKPLGPARRVVVVPSAARIDIEFQYEKLARVPIKEPTIISFQNLTVNCLFNVPISIESKLIWTLIYTTNIVPEKKTLILSRQNSKILSIPGRNAATASFTIQGIDPLLNYHETHVSCTAQLYDIVRDELDADANKTISLSNIAQIYVEDNLPGQYLYNLTQISPDSQFHFQKIQTGNVNQTLFDDLVLPTPVSEGKLTVNFIVFVGFPPGEVKTWLVYSYKNVLKLDVCHLDSLNVLSGNENHLLSFPILKRSRGRNFQSTQFVCWLTVEHIGLVSAIFNSRDRIREQEVFKNHVLNWFQQYLNPTVMKPRQFSVHLSTNRSDTSYVVAKLRTLWKGVLYEGESVRMAGRNVSKTHSELYCTRSWEQNSTGEQLTFYTSKSAVRNEWTLINNANKLGFVLFKSKCALNDAGVYHCFEGGCANNCIGLTGIASRILYVVPAQETFTMNVSSTKLKFSDDLKHEFLQFDVNKRLYLFSEQTVSIRCIYKRSPFWRLKPRVSVTYEVYNSKQKRNITLSSNLEIEFDFDNDLHVVGHSITTPKPNSSTSRVYVSCNFLYDNIAHEYNSYSKFYWTNKHVISMDFLFYPLHSPIIFNQYINSDMKQLLSNFLHTSKRALTAAEFHSSGSKSRINEGFYKIYLTVYQGAPRGKIYIWNFFKYNGIHMQECHRDKETHYTSQTLPENLRHIKSEVAADWKDFVNVEFMCTFRPEHIGMLLLAFNSHILENGSIEKSLRTNAKILFSNLYNNLTGNLPQKLSSDHSYVRMDYRVQKLLIGWYASIETGKKWRMALLYRRRMGMFEIKCYHQADLKRDRPREVYHQVTDAMDYAVFDEPVTYKDDGTYYCNYTNHGLNITNEILIAPRNLFVLPDKNSLTAFIQNEPYYQRRYVNSIREAHFKTGENAYVWCVFYTTYSVVRRTVMSVVVTMAMGKGFDPEYLQAKQIKHSLHDNQKAHVYTFEVEKAIQEIVYGPLTGMCILDYKQGAFDEFNLRKQEDSIMISSTVTFTYESQISPIIYSGELDVNIEELQKMLRLLPPAINCKQKYGQGGKETFQERSALMSFPVALGIPPGQVFVDIYTKRDGKLKVVGCVEVFGSRIVLKRTDVPVSIQKRHTQLFVAKANLINVTFTCVFQAEIEALTLAAFTVFPDRITDEYDFSTVLLERNQALLEHSSTECLQPITYPQGIKGTYYMTKLNIEWNNVIAIGSPIEMLGRYRVSSAQITCTHQRNYDTPTRNPLRFGFRATINRDQLTLYLYKKKALFNDAGEYNCQDAEGMSGFQKRMLYVVPDQSNLNIYIRHQTLNGSDELSDNYTFFATNAEPVAYSSDRVFLYCSFPHLSDDTIVCNSEMHLDYRPAKGWNILPPKKLTWPPNYKFGELNYLVPPPAQFMGLVNVTCLTTCTLNSTVKRTIKLAKSRVLHIRPFARPNIFHKLSNSSDELIQQQIRRLKGQTYKATEFHSSQPPQPVQEQLLSITVPVSLGIPRGFVTAWLFFEYNGNQFIERCRLVSLDNLTETQLTDEMKADYAYVPQLGLSFVNVTMNCAMRIEHTALIIGAYNFYLNITRDRMDHALSVTLRENIRKWNLFPSDIMKLQLDLPIGADATTRVIKLEVKWRAYFNVGQQLRILGYVADNDRLVDANKYLVICYYQASESSGQPKRITGASMKISIIRETYAFYLSKLNVQFVDSGIYSCQVSQPDFPHLASTIGFVRREVIIIPDASIISMAINSKILRETNELDNAYRECNLNNTPCVLMGDSTYVYCEFPVLKIFPLKPIHHFKSYLVTAKNSKLLTANPVRAQIIRRPFGHFSRHSYQVSAPQHSRLSDFLRVTCKAEYVGLPKVARSYDIIEQSYSLAISQTIMIDVQHKPHIFTKQTTVSLSELQDPLLRQTPNSITNAQGFHSSGLAADVRILEGLLNVNYTTSLGTPRGLSTVHLLYVHNKFVRMETCQTHVFTITDENVSDQVKSSHAYQQASGENIAEIRALCPARPIHVAILLEAVNSFDFRTSPTVVRKNFHQALSKLIWYWLQKFDDVFSRPIRLADGQNAVYQLVRIRAGWRSIIPQDTPIILFGTLPITGSRSVTCHFRQSMKANWTKIDTTTGEFRIIRNAVHGTFEFIKPSAAVEDSGIYHCPNKYCSACNPPRPLLILPKLLQLRSVISESPFPRKIRPYENYSQIHSDGKAFLYPGQSMHLHCVTVTDTNAIFQPEIKLSFKGISNRQLMEYKSNNTRDLVWSIQQKSITQQILSYELLGPQVGEPAGLITSTCHYAHPQSVSVEDLNLHILSTVYNHSRLIQLEIRYSPTILLESVAFEHNETMHLLHSPVVTQPDPMTFDEHTNQHPIEEGLVSVNFTVMLGKPRGWSRLYLVYNHSNNLFQDSCTLVSAVDVVVEDKKEESEESFEENGDEIEKESQQNESIALEKQQTAFYFRCLLQPQHMGILMYAIHTTRFNYNENKIDDEFVTLILNFLNSFKANALRTPKSGTRYPHNVNGSLILMRIHVGWRASVNVGDALQMIGRLGPKGQGNPRCYFGFQSANNSIEDNRSFKVTKFETEGYFLLKKSRAEFGDSGLYRCELDQCVGCPQPLGFVQRRLLVIADSSVLELSIRLDASLHALKRNCGLSDPILLKPSSKYVMECTHLVPKGTVQAIRTVSWLIYIRSHQKEKLVDIGLEENEIPSRNLIKVNRTVRFMLGSLPLRAEIQRVKLICEVHYDEFSVPYDLVPKTSKRIIQRTQLLHVVHLRSPTIIPTSIETNRESVTKALQSRKATLVNKGDFLLNSQSTSVPEGPMDLAFQVDLGAPPGWIVIWLLFKLNVTLHIDPCTVVNSTTENTQPQYVTAICLLRPEHVALFLSVVHTAGTGWNRTMTEVQLKQKLLTNVTKWLMFPQSKRQVPNISICYNAQYRLISLSVVWNATKQVQSEVLMYGRLGDVLIKHIKCFHNNKVASPGSVSVQFIREHGYFILKFPHVTYTDTGRYECEAENDSLPLVTVGMGPRWLQVLPDQSAVQCDMSLDSEGQMKLKNGGPALNGLDCIRSNEYAFVHCNFDKSFENLYKPTIELYHHMKDDVSGKVENLTIPFDIISLPSSHDVKTAKLYRIKGIETKYYKGQLTAICAVRFGFTDINSGLNKWETIECKKTYGILEPANGNLRVETLSKDYERQPVPLGTEFTCAGGFGSPRLVHTWVKTFIDRYKKKSLSPDFASLMPAHLSGWGGPRQTFIDQPREGLIVDGSKLRVPDDPRYRGMSYMYTCWANHTIGQEVFGLNKTIHITVMICPSKLVEMDLSILLSSRLLARCTLQGNPDREIQFYGYYYLTLVRQLILGLPYGPAQTRFHLIRDDIFGESKTGNSNTVMFENSLTRSELLRTIYSSHVKPRTEVVGCSALPIELESVIKHIYELNHVPASHRTHVALLIFEDNVRINSSQLSEQLLSVIRKRGLKIIVAVTHSNMSAYSSLNQRLTDLFRPVKFNSLLPNFDGPTVCTQCTPHMENPQLLIDRQSIFDSICHAAGSLPPETGPTPTFGFVLPSEYWYHGVHLGITCSANLKHPFKGQTATGLTICLTGENKLSSLREGKVNLQRLINSCEKQLTTEVSNVIAEPDQFSVTIQLLLNISEKVLLLMCYQRQGEMEPQVSYEHMLRSDFDELQALFRVGTTNETTKC</sequence>
<reference evidence="3" key="1">
    <citation type="submission" date="2019-07" db="EMBL/GenBank/DDBJ databases">
        <title>Annotation for the trematode Paragonimus miyazaki's.</title>
        <authorList>
            <person name="Choi Y.-J."/>
        </authorList>
    </citation>
    <scope>NUCLEOTIDE SEQUENCE</scope>
    <source>
        <strain evidence="3">Japan</strain>
    </source>
</reference>
<feature type="region of interest" description="Disordered" evidence="1">
    <location>
        <begin position="3189"/>
        <end position="3208"/>
    </location>
</feature>
<feature type="domain" description="Immunoglobulin" evidence="2">
    <location>
        <begin position="2381"/>
        <end position="2509"/>
    </location>
</feature>
<evidence type="ECO:0000256" key="1">
    <source>
        <dbReference type="SAM" id="MobiDB-lite"/>
    </source>
</evidence>
<name>A0A8S9YSX2_9TREM</name>
<dbReference type="CDD" id="cd00096">
    <property type="entry name" value="Ig"/>
    <property type="match status" value="1"/>
</dbReference>
<dbReference type="SMART" id="SM00409">
    <property type="entry name" value="IG"/>
    <property type="match status" value="3"/>
</dbReference>
<accession>A0A8S9YSX2</accession>
<keyword evidence="4" id="KW-1185">Reference proteome</keyword>
<proteinExistence type="predicted"/>
<dbReference type="OrthoDB" id="6285804at2759"/>
<dbReference type="EMBL" id="JTDE01003072">
    <property type="protein sequence ID" value="KAF7256496.1"/>
    <property type="molecule type" value="Genomic_DNA"/>
</dbReference>
<feature type="domain" description="Immunoglobulin" evidence="2">
    <location>
        <begin position="3713"/>
        <end position="3792"/>
    </location>
</feature>
<gene>
    <name evidence="3" type="ORF">EG68_05903</name>
</gene>
<feature type="compositionally biased region" description="Acidic residues" evidence="1">
    <location>
        <begin position="3190"/>
        <end position="3202"/>
    </location>
</feature>
<organism evidence="3 4">
    <name type="scientific">Paragonimus skrjabini miyazakii</name>
    <dbReference type="NCBI Taxonomy" id="59628"/>
    <lineage>
        <taxon>Eukaryota</taxon>
        <taxon>Metazoa</taxon>
        <taxon>Spiralia</taxon>
        <taxon>Lophotrochozoa</taxon>
        <taxon>Platyhelminthes</taxon>
        <taxon>Trematoda</taxon>
        <taxon>Digenea</taxon>
        <taxon>Plagiorchiida</taxon>
        <taxon>Troglotremata</taxon>
        <taxon>Troglotrematidae</taxon>
        <taxon>Paragonimus</taxon>
    </lineage>
</organism>
<dbReference type="Proteomes" id="UP000822476">
    <property type="component" value="Unassembled WGS sequence"/>
</dbReference>
<protein>
    <recommendedName>
        <fullName evidence="2">Immunoglobulin domain-containing protein</fullName>
    </recommendedName>
</protein>
<feature type="domain" description="Immunoglobulin" evidence="2">
    <location>
        <begin position="263"/>
        <end position="381"/>
    </location>
</feature>
<evidence type="ECO:0000313" key="4">
    <source>
        <dbReference type="Proteomes" id="UP000822476"/>
    </source>
</evidence>
<evidence type="ECO:0000259" key="2">
    <source>
        <dbReference type="SMART" id="SM00409"/>
    </source>
</evidence>
<dbReference type="SUPFAM" id="SSF48726">
    <property type="entry name" value="Immunoglobulin"/>
    <property type="match status" value="1"/>
</dbReference>
<dbReference type="InterPro" id="IPR036179">
    <property type="entry name" value="Ig-like_dom_sf"/>
</dbReference>
<comment type="caution">
    <text evidence="3">The sequence shown here is derived from an EMBL/GenBank/DDBJ whole genome shotgun (WGS) entry which is preliminary data.</text>
</comment>
<dbReference type="InterPro" id="IPR003599">
    <property type="entry name" value="Ig_sub"/>
</dbReference>